<protein>
    <recommendedName>
        <fullName evidence="5">WWE domain-containing protein</fullName>
    </recommendedName>
</protein>
<dbReference type="GO" id="GO:0005634">
    <property type="term" value="C:nucleus"/>
    <property type="evidence" value="ECO:0007669"/>
    <property type="project" value="UniProtKB-SubCell"/>
</dbReference>
<dbReference type="Pfam" id="PF02825">
    <property type="entry name" value="WWE"/>
    <property type="match status" value="1"/>
</dbReference>
<evidence type="ECO:0000313" key="7">
    <source>
        <dbReference type="Proteomes" id="UP000824782"/>
    </source>
</evidence>
<evidence type="ECO:0000313" key="6">
    <source>
        <dbReference type="EMBL" id="KAG8548173.1"/>
    </source>
</evidence>
<evidence type="ECO:0000256" key="2">
    <source>
        <dbReference type="ARBA" id="ARBA00023242"/>
    </source>
</evidence>
<evidence type="ECO:0000256" key="3">
    <source>
        <dbReference type="ARBA" id="ARBA00024347"/>
    </source>
</evidence>
<dbReference type="Gene3D" id="3.30.720.50">
    <property type="match status" value="1"/>
</dbReference>
<feature type="domain" description="WWE" evidence="5">
    <location>
        <begin position="340"/>
        <end position="427"/>
    </location>
</feature>
<feature type="region of interest" description="Disordered" evidence="4">
    <location>
        <begin position="90"/>
        <end position="115"/>
    </location>
</feature>
<dbReference type="SUPFAM" id="SSF117839">
    <property type="entry name" value="WWE domain"/>
    <property type="match status" value="1"/>
</dbReference>
<comment type="similarity">
    <text evidence="3">Belongs to the ARTD/PARP family.</text>
</comment>
<dbReference type="InterPro" id="IPR037197">
    <property type="entry name" value="WWE_dom_sf"/>
</dbReference>
<dbReference type="Proteomes" id="UP000824782">
    <property type="component" value="Unassembled WGS sequence"/>
</dbReference>
<dbReference type="GO" id="GO:0003950">
    <property type="term" value="F:NAD+ poly-ADP-ribosyltransferase activity"/>
    <property type="evidence" value="ECO:0007669"/>
    <property type="project" value="TreeGrafter"/>
</dbReference>
<comment type="caution">
    <text evidence="6">The sequence shown here is derived from an EMBL/GenBank/DDBJ whole genome shotgun (WGS) entry which is preliminary data.</text>
</comment>
<dbReference type="PROSITE" id="PS50918">
    <property type="entry name" value="WWE"/>
    <property type="match status" value="1"/>
</dbReference>
<comment type="subcellular location">
    <subcellularLocation>
        <location evidence="1">Nucleus</location>
    </subcellularLocation>
</comment>
<feature type="compositionally biased region" description="Polar residues" evidence="4">
    <location>
        <begin position="23"/>
        <end position="48"/>
    </location>
</feature>
<dbReference type="Pfam" id="PF23466">
    <property type="entry name" value="WWE_4"/>
    <property type="match status" value="1"/>
</dbReference>
<dbReference type="EMBL" id="WNYA01000490">
    <property type="protein sequence ID" value="KAG8548173.1"/>
    <property type="molecule type" value="Genomic_DNA"/>
</dbReference>
<evidence type="ECO:0000256" key="4">
    <source>
        <dbReference type="SAM" id="MobiDB-lite"/>
    </source>
</evidence>
<proteinExistence type="inferred from homology"/>
<feature type="region of interest" description="Disordered" evidence="4">
    <location>
        <begin position="223"/>
        <end position="256"/>
    </location>
</feature>
<sequence length="462" mass="51317">MASSSIANPTSYTRYVDSFTKDQFASSEKSVTTPTPGQYSIRSVTTSPVSPPTGITAATIQPVTTPTPSPCSASSGLYSRLDDYPVKSPKHVATPTLSPSTSTIKPIPSSMASSSIANPTSYTRYVDSFTRDKFASSEKSMTTPTPGQYSIRSVTTPTPGQYSIRSVTTAPTSPSNAQPIATIKPVTSTAANTFSASSQLYSYRLVDSPRQGSSVSQIKPVHPSIWSQPVPDDKPSKSDFLAVDGATSASPKTTEQDKDPMICLSHLWKYCKLGESCPDMHYYLPYRWQIYKGSKWEDLSNMEEIEKHYSDPKVDRSLLIDFLTMTSGLHRVRRLSTTSSVMKPPDYVLTTEWLWYWQDEHGAWTEYRNSNVKHMSLSVSSSDLENVYLADPTAVITFNVGIQDYELNFQEMKQRSLLFKAEKKVRRRPKFLRCEDVKLLRGSTNPSVAKPSKEEKNPCVLC</sequence>
<dbReference type="AlphaFoldDB" id="A0AAV6ZQB6"/>
<accession>A0AAV6ZQB6</accession>
<dbReference type="InterPro" id="IPR051712">
    <property type="entry name" value="ARTD-AVP"/>
</dbReference>
<dbReference type="InterPro" id="IPR004170">
    <property type="entry name" value="WWE_dom"/>
</dbReference>
<organism evidence="6 7">
    <name type="scientific">Engystomops pustulosus</name>
    <name type="common">Tungara frog</name>
    <name type="synonym">Physalaemus pustulosus</name>
    <dbReference type="NCBI Taxonomy" id="76066"/>
    <lineage>
        <taxon>Eukaryota</taxon>
        <taxon>Metazoa</taxon>
        <taxon>Chordata</taxon>
        <taxon>Craniata</taxon>
        <taxon>Vertebrata</taxon>
        <taxon>Euteleostomi</taxon>
        <taxon>Amphibia</taxon>
        <taxon>Batrachia</taxon>
        <taxon>Anura</taxon>
        <taxon>Neobatrachia</taxon>
        <taxon>Hyloidea</taxon>
        <taxon>Leptodactylidae</taxon>
        <taxon>Leiuperinae</taxon>
        <taxon>Engystomops</taxon>
    </lineage>
</organism>
<feature type="region of interest" description="Disordered" evidence="4">
    <location>
        <begin position="135"/>
        <end position="178"/>
    </location>
</feature>
<feature type="compositionally biased region" description="Polar residues" evidence="4">
    <location>
        <begin position="137"/>
        <end position="178"/>
    </location>
</feature>
<gene>
    <name evidence="6" type="ORF">GDO81_026313</name>
</gene>
<dbReference type="PANTHER" id="PTHR45740">
    <property type="entry name" value="POLY [ADP-RIBOSE] POLYMERASE"/>
    <property type="match status" value="1"/>
</dbReference>
<keyword evidence="2" id="KW-0539">Nucleus</keyword>
<dbReference type="GO" id="GO:1990404">
    <property type="term" value="F:NAD+-protein mono-ADP-ribosyltransferase activity"/>
    <property type="evidence" value="ECO:0007669"/>
    <property type="project" value="TreeGrafter"/>
</dbReference>
<dbReference type="PANTHER" id="PTHR45740:SF20">
    <property type="entry name" value="POLY [ADP-RIBOSE] POLYMERASE"/>
    <property type="match status" value="1"/>
</dbReference>
<reference evidence="6" key="1">
    <citation type="thesis" date="2020" institute="ProQuest LLC" country="789 East Eisenhower Parkway, Ann Arbor, MI, USA">
        <title>Comparative Genomics and Chromosome Evolution.</title>
        <authorList>
            <person name="Mudd A.B."/>
        </authorList>
    </citation>
    <scope>NUCLEOTIDE SEQUENCE</scope>
    <source>
        <strain evidence="6">237g6f4</strain>
        <tissue evidence="6">Blood</tissue>
    </source>
</reference>
<feature type="region of interest" description="Disordered" evidence="4">
    <location>
        <begin position="23"/>
        <end position="53"/>
    </location>
</feature>
<evidence type="ECO:0000259" key="5">
    <source>
        <dbReference type="PROSITE" id="PS50918"/>
    </source>
</evidence>
<name>A0AAV6ZQB6_ENGPU</name>
<feature type="compositionally biased region" description="Low complexity" evidence="4">
    <location>
        <begin position="94"/>
        <end position="115"/>
    </location>
</feature>
<keyword evidence="7" id="KW-1185">Reference proteome</keyword>
<evidence type="ECO:0000256" key="1">
    <source>
        <dbReference type="ARBA" id="ARBA00004123"/>
    </source>
</evidence>